<dbReference type="GO" id="GO:0019706">
    <property type="term" value="F:protein-cysteine S-palmitoyltransferase activity"/>
    <property type="evidence" value="ECO:0007669"/>
    <property type="project" value="UniProtKB-EC"/>
</dbReference>
<keyword evidence="3 7" id="KW-0812">Transmembrane</keyword>
<dbReference type="GO" id="GO:0016020">
    <property type="term" value="C:membrane"/>
    <property type="evidence" value="ECO:0007669"/>
    <property type="project" value="UniProtKB-SubCell"/>
</dbReference>
<comment type="catalytic activity">
    <reaction evidence="7">
        <text>L-cysteinyl-[protein] + hexadecanoyl-CoA = S-hexadecanoyl-L-cysteinyl-[protein] + CoA</text>
        <dbReference type="Rhea" id="RHEA:36683"/>
        <dbReference type="Rhea" id="RHEA-COMP:10131"/>
        <dbReference type="Rhea" id="RHEA-COMP:11032"/>
        <dbReference type="ChEBI" id="CHEBI:29950"/>
        <dbReference type="ChEBI" id="CHEBI:57287"/>
        <dbReference type="ChEBI" id="CHEBI:57379"/>
        <dbReference type="ChEBI" id="CHEBI:74151"/>
        <dbReference type="EC" id="2.3.1.225"/>
    </reaction>
</comment>
<feature type="region of interest" description="Disordered" evidence="8">
    <location>
        <begin position="129"/>
        <end position="154"/>
    </location>
</feature>
<feature type="transmembrane region" description="Helical" evidence="7">
    <location>
        <begin position="210"/>
        <end position="231"/>
    </location>
</feature>
<evidence type="ECO:0000256" key="6">
    <source>
        <dbReference type="ARBA" id="ARBA00023315"/>
    </source>
</evidence>
<gene>
    <name evidence="11" type="primary">LOC106181642</name>
</gene>
<dbReference type="InParanoid" id="A0A1S3KGG2"/>
<evidence type="ECO:0000313" key="11">
    <source>
        <dbReference type="RefSeq" id="XP_013421549.1"/>
    </source>
</evidence>
<accession>A0A1S3KGG2</accession>
<dbReference type="OrthoDB" id="302728at2759"/>
<dbReference type="EC" id="2.3.1.225" evidence="7"/>
<dbReference type="InterPro" id="IPR001594">
    <property type="entry name" value="Palmitoyltrfase_DHHC"/>
</dbReference>
<organism evidence="10 11">
    <name type="scientific">Lingula anatina</name>
    <name type="common">Brachiopod</name>
    <name type="synonym">Lingula unguis</name>
    <dbReference type="NCBI Taxonomy" id="7574"/>
    <lineage>
        <taxon>Eukaryota</taxon>
        <taxon>Metazoa</taxon>
        <taxon>Spiralia</taxon>
        <taxon>Lophotrochozoa</taxon>
        <taxon>Brachiopoda</taxon>
        <taxon>Linguliformea</taxon>
        <taxon>Lingulata</taxon>
        <taxon>Lingulida</taxon>
        <taxon>Linguloidea</taxon>
        <taxon>Lingulidae</taxon>
        <taxon>Lingula</taxon>
    </lineage>
</organism>
<keyword evidence="5 7" id="KW-0472">Membrane</keyword>
<protein>
    <recommendedName>
        <fullName evidence="7">Palmitoyltransferase</fullName>
        <ecNumber evidence="7">2.3.1.225</ecNumber>
    </recommendedName>
</protein>
<evidence type="ECO:0000259" key="9">
    <source>
        <dbReference type="Pfam" id="PF01529"/>
    </source>
</evidence>
<feature type="transmembrane region" description="Helical" evidence="7">
    <location>
        <begin position="263"/>
        <end position="289"/>
    </location>
</feature>
<feature type="transmembrane region" description="Helical" evidence="7">
    <location>
        <begin position="238"/>
        <end position="257"/>
    </location>
</feature>
<dbReference type="PROSITE" id="PS50216">
    <property type="entry name" value="DHHC"/>
    <property type="match status" value="1"/>
</dbReference>
<reference evidence="11" key="1">
    <citation type="submission" date="2025-08" db="UniProtKB">
        <authorList>
            <consortium name="RefSeq"/>
        </authorList>
    </citation>
    <scope>IDENTIFICATION</scope>
    <source>
        <tissue evidence="11">Gonads</tissue>
    </source>
</reference>
<name>A0A1S3KGG2_LINAN</name>
<dbReference type="PANTHER" id="PTHR12246">
    <property type="entry name" value="PALMITOYLTRANSFERASE ZDHHC16"/>
    <property type="match status" value="1"/>
</dbReference>
<dbReference type="RefSeq" id="XP_013421549.1">
    <property type="nucleotide sequence ID" value="XM_013566095.1"/>
</dbReference>
<evidence type="ECO:0000256" key="3">
    <source>
        <dbReference type="ARBA" id="ARBA00022692"/>
    </source>
</evidence>
<evidence type="ECO:0000313" key="10">
    <source>
        <dbReference type="Proteomes" id="UP000085678"/>
    </source>
</evidence>
<keyword evidence="6 7" id="KW-0012">Acyltransferase</keyword>
<evidence type="ECO:0000256" key="2">
    <source>
        <dbReference type="ARBA" id="ARBA00022679"/>
    </source>
</evidence>
<proteinExistence type="inferred from homology"/>
<comment type="similarity">
    <text evidence="7">Belongs to the DHHC palmitoyltransferase family.</text>
</comment>
<keyword evidence="4 7" id="KW-1133">Transmembrane helix</keyword>
<dbReference type="KEGG" id="lak:106181642"/>
<evidence type="ECO:0000256" key="5">
    <source>
        <dbReference type="ARBA" id="ARBA00023136"/>
    </source>
</evidence>
<evidence type="ECO:0000256" key="4">
    <source>
        <dbReference type="ARBA" id="ARBA00022989"/>
    </source>
</evidence>
<dbReference type="GeneID" id="106181642"/>
<dbReference type="InterPro" id="IPR039859">
    <property type="entry name" value="PFA4/ZDH16/20/ERF2-like"/>
</dbReference>
<comment type="subcellular location">
    <subcellularLocation>
        <location evidence="1">Membrane</location>
        <topology evidence="1">Multi-pass membrane protein</topology>
    </subcellularLocation>
</comment>
<evidence type="ECO:0000256" key="8">
    <source>
        <dbReference type="SAM" id="MobiDB-lite"/>
    </source>
</evidence>
<sequence length="345" mass="39787">MVDYKKMGIFGVFGRNGSNWRLKALAIWNLIAFSYFCTLTSLTTYLVLFEMIPFIFGEFATSVMKHDIFTCFILLQVVGNVVLVITTDSSIHNLPPLWNKPEIRNISSRKRKTTDEQKKNLVKISNQSVTRRKDADKNMNSSSAGTPEMDAKSPLHNETEEINTTVCDSCNALAPKRSHHCLLCNECILKRDHHCFFMCTCIGFYNQKYFILWCFYMFIGSFYSLVIIAMYLKKYFNISFGMFTLLTLLPNTLYGWWFESSVIPYQLLIVGVFYACLTCGLAAAGFFYWQLYIVLQGQTTYEAWKGILTYSDSEMLCNFKDVFGPFWYISIFLPLPLPQKGLGVY</sequence>
<feature type="transmembrane region" description="Helical" evidence="7">
    <location>
        <begin position="25"/>
        <end position="48"/>
    </location>
</feature>
<keyword evidence="2 7" id="KW-0808">Transferase</keyword>
<dbReference type="AlphaFoldDB" id="A0A1S3KGG2"/>
<keyword evidence="10" id="KW-1185">Reference proteome</keyword>
<feature type="domain" description="Palmitoyltransferase DHHC" evidence="9">
    <location>
        <begin position="162"/>
        <end position="305"/>
    </location>
</feature>
<dbReference type="Pfam" id="PF01529">
    <property type="entry name" value="DHHC"/>
    <property type="match status" value="1"/>
</dbReference>
<dbReference type="Proteomes" id="UP000085678">
    <property type="component" value="Unplaced"/>
</dbReference>
<comment type="domain">
    <text evidence="7">The DHHC domain is required for palmitoyltransferase activity.</text>
</comment>
<evidence type="ECO:0000256" key="1">
    <source>
        <dbReference type="ARBA" id="ARBA00004141"/>
    </source>
</evidence>
<evidence type="ECO:0000256" key="7">
    <source>
        <dbReference type="RuleBase" id="RU079119"/>
    </source>
</evidence>